<dbReference type="InterPro" id="IPR039536">
    <property type="entry name" value="TetR_C_Proteobacteria"/>
</dbReference>
<dbReference type="GO" id="GO:0003700">
    <property type="term" value="F:DNA-binding transcription factor activity"/>
    <property type="evidence" value="ECO:0007669"/>
    <property type="project" value="TreeGrafter"/>
</dbReference>
<dbReference type="AlphaFoldDB" id="A0A1H1Y8D7"/>
<protein>
    <submittedName>
        <fullName evidence="4">DNA-binding transcriptional regulator, AcrR family</fullName>
    </submittedName>
</protein>
<dbReference type="GO" id="GO:0000976">
    <property type="term" value="F:transcription cis-regulatory region binding"/>
    <property type="evidence" value="ECO:0007669"/>
    <property type="project" value="TreeGrafter"/>
</dbReference>
<organism evidence="4 5">
    <name type="scientific">Microlunatus soli</name>
    <dbReference type="NCBI Taxonomy" id="630515"/>
    <lineage>
        <taxon>Bacteria</taxon>
        <taxon>Bacillati</taxon>
        <taxon>Actinomycetota</taxon>
        <taxon>Actinomycetes</taxon>
        <taxon>Propionibacteriales</taxon>
        <taxon>Propionibacteriaceae</taxon>
        <taxon>Microlunatus</taxon>
    </lineage>
</organism>
<evidence type="ECO:0000313" key="5">
    <source>
        <dbReference type="Proteomes" id="UP000199103"/>
    </source>
</evidence>
<dbReference type="SUPFAM" id="SSF46689">
    <property type="entry name" value="Homeodomain-like"/>
    <property type="match status" value="1"/>
</dbReference>
<dbReference type="STRING" id="630515.SAMN04489812_4448"/>
<keyword evidence="5" id="KW-1185">Reference proteome</keyword>
<dbReference type="Proteomes" id="UP000199103">
    <property type="component" value="Chromosome I"/>
</dbReference>
<dbReference type="InterPro" id="IPR001647">
    <property type="entry name" value="HTH_TetR"/>
</dbReference>
<feature type="domain" description="HTH tetR-type" evidence="3">
    <location>
        <begin position="12"/>
        <end position="72"/>
    </location>
</feature>
<dbReference type="Gene3D" id="1.10.357.10">
    <property type="entry name" value="Tetracycline Repressor, domain 2"/>
    <property type="match status" value="1"/>
</dbReference>
<evidence type="ECO:0000256" key="2">
    <source>
        <dbReference type="PROSITE-ProRule" id="PRU00335"/>
    </source>
</evidence>
<dbReference type="Pfam" id="PF14246">
    <property type="entry name" value="TetR_C_7"/>
    <property type="match status" value="1"/>
</dbReference>
<dbReference type="InterPro" id="IPR050109">
    <property type="entry name" value="HTH-type_TetR-like_transc_reg"/>
</dbReference>
<dbReference type="PANTHER" id="PTHR30055:SF119">
    <property type="entry name" value="NALC"/>
    <property type="match status" value="1"/>
</dbReference>
<feature type="DNA-binding region" description="H-T-H motif" evidence="2">
    <location>
        <begin position="35"/>
        <end position="54"/>
    </location>
</feature>
<dbReference type="PANTHER" id="PTHR30055">
    <property type="entry name" value="HTH-TYPE TRANSCRIPTIONAL REGULATOR RUTR"/>
    <property type="match status" value="1"/>
</dbReference>
<evidence type="ECO:0000313" key="4">
    <source>
        <dbReference type="EMBL" id="SDT17697.1"/>
    </source>
</evidence>
<dbReference type="OrthoDB" id="7186128at2"/>
<dbReference type="PRINTS" id="PR00455">
    <property type="entry name" value="HTHTETR"/>
</dbReference>
<proteinExistence type="predicted"/>
<dbReference type="RefSeq" id="WP_091527559.1">
    <property type="nucleotide sequence ID" value="NZ_LT629772.1"/>
</dbReference>
<evidence type="ECO:0000256" key="1">
    <source>
        <dbReference type="ARBA" id="ARBA00023125"/>
    </source>
</evidence>
<dbReference type="InterPro" id="IPR023772">
    <property type="entry name" value="DNA-bd_HTH_TetR-type_CS"/>
</dbReference>
<gene>
    <name evidence="4" type="ORF">SAMN04489812_4448</name>
</gene>
<accession>A0A1H1Y8D7</accession>
<dbReference type="PROSITE" id="PS01081">
    <property type="entry name" value="HTH_TETR_1"/>
    <property type="match status" value="1"/>
</dbReference>
<dbReference type="InterPro" id="IPR009057">
    <property type="entry name" value="Homeodomain-like_sf"/>
</dbReference>
<name>A0A1H1Y8D7_9ACTN</name>
<keyword evidence="1 2" id="KW-0238">DNA-binding</keyword>
<dbReference type="PROSITE" id="PS50977">
    <property type="entry name" value="HTH_TETR_2"/>
    <property type="match status" value="1"/>
</dbReference>
<dbReference type="EMBL" id="LT629772">
    <property type="protein sequence ID" value="SDT17697.1"/>
    <property type="molecule type" value="Genomic_DNA"/>
</dbReference>
<reference evidence="4 5" key="1">
    <citation type="submission" date="2016-10" db="EMBL/GenBank/DDBJ databases">
        <authorList>
            <person name="de Groot N.N."/>
        </authorList>
    </citation>
    <scope>NUCLEOTIDE SEQUENCE [LARGE SCALE GENOMIC DNA]</scope>
    <source>
        <strain evidence="4 5">DSM 21800</strain>
    </source>
</reference>
<sequence>MTTAPRRRGPDPAKQQAVLDASLSVFSELGYAAASIELIAARADVSTRTIYNHFDGKAALLQATIADSAARVAAAQVEIIDRHLGQASEHRDDLTAALIAFATDWTRPLPDQAEHHALVEQMRAEIGRIPPNALDAWQEAGPLHVRRALARAFAALADRGSLRVEDPDLAALHFTRLVTITDPLRPGRRVTRKQAAAMITAGVEAFLHGYSRD</sequence>
<evidence type="ECO:0000259" key="3">
    <source>
        <dbReference type="PROSITE" id="PS50977"/>
    </source>
</evidence>
<dbReference type="Pfam" id="PF00440">
    <property type="entry name" value="TetR_N"/>
    <property type="match status" value="1"/>
</dbReference>